<dbReference type="PROSITE" id="PS00455">
    <property type="entry name" value="AMP_BINDING"/>
    <property type="match status" value="1"/>
</dbReference>
<keyword evidence="5 6" id="KW-0007">Acetylation</keyword>
<evidence type="ECO:0000259" key="10">
    <source>
        <dbReference type="Pfam" id="PF16177"/>
    </source>
</evidence>
<comment type="cofactor">
    <cofactor evidence="6">
        <name>Mg(2+)</name>
        <dbReference type="ChEBI" id="CHEBI:18420"/>
    </cofactor>
</comment>
<comment type="catalytic activity">
    <reaction evidence="6">
        <text>acetate + ATP + CoA = acetyl-CoA + AMP + diphosphate</text>
        <dbReference type="Rhea" id="RHEA:23176"/>
        <dbReference type="ChEBI" id="CHEBI:30089"/>
        <dbReference type="ChEBI" id="CHEBI:30616"/>
        <dbReference type="ChEBI" id="CHEBI:33019"/>
        <dbReference type="ChEBI" id="CHEBI:57287"/>
        <dbReference type="ChEBI" id="CHEBI:57288"/>
        <dbReference type="ChEBI" id="CHEBI:456215"/>
        <dbReference type="EC" id="6.2.1.1"/>
    </reaction>
</comment>
<dbReference type="SUPFAM" id="SSF56801">
    <property type="entry name" value="Acetyl-CoA synthetase-like"/>
    <property type="match status" value="1"/>
</dbReference>
<evidence type="ECO:0000256" key="1">
    <source>
        <dbReference type="ARBA" id="ARBA00006432"/>
    </source>
</evidence>
<dbReference type="Gene3D" id="3.40.50.12780">
    <property type="entry name" value="N-terminal domain of ligase-like"/>
    <property type="match status" value="1"/>
</dbReference>
<gene>
    <name evidence="11" type="primary">acs</name>
    <name evidence="6" type="synonym">acsA</name>
    <name evidence="11" type="ORF">Bequi_00390</name>
</gene>
<organism evidence="11 12">
    <name type="scientific">Brachybacterium equifaecis</name>
    <dbReference type="NCBI Taxonomy" id="2910770"/>
    <lineage>
        <taxon>Bacteria</taxon>
        <taxon>Bacillati</taxon>
        <taxon>Actinomycetota</taxon>
        <taxon>Actinomycetes</taxon>
        <taxon>Micrococcales</taxon>
        <taxon>Dermabacteraceae</taxon>
        <taxon>Brachybacterium</taxon>
    </lineage>
</organism>
<protein>
    <recommendedName>
        <fullName evidence="6">Acetyl-coenzyme A synthetase</fullName>
        <shortName evidence="6">AcCoA synthetase</shortName>
        <shortName evidence="6">Acs</shortName>
        <ecNumber evidence="6">6.2.1.1</ecNumber>
    </recommendedName>
    <alternativeName>
        <fullName evidence="6">Acetate--CoA ligase</fullName>
    </alternativeName>
    <alternativeName>
        <fullName evidence="6">Acyl-activating enzyme</fullName>
    </alternativeName>
</protein>
<reference evidence="11" key="1">
    <citation type="submission" date="2022-02" db="EMBL/GenBank/DDBJ databases">
        <authorList>
            <person name="Lee M."/>
            <person name="Kim S.-J."/>
            <person name="Jung M.-Y."/>
        </authorList>
    </citation>
    <scope>NUCLEOTIDE SEQUENCE</scope>
    <source>
        <strain evidence="11">JHP9</strain>
    </source>
</reference>
<dbReference type="Pfam" id="PF13193">
    <property type="entry name" value="AMP-binding_C"/>
    <property type="match status" value="1"/>
</dbReference>
<dbReference type="Gene3D" id="3.30.300.30">
    <property type="match status" value="1"/>
</dbReference>
<feature type="domain" description="AMP-binding enzyme C-terminal" evidence="9">
    <location>
        <begin position="556"/>
        <end position="641"/>
    </location>
</feature>
<dbReference type="RefSeq" id="WP_249736017.1">
    <property type="nucleotide sequence ID" value="NZ_JAKNCJ010000001.1"/>
</dbReference>
<dbReference type="InterPro" id="IPR025110">
    <property type="entry name" value="AMP-bd_C"/>
</dbReference>
<comment type="caution">
    <text evidence="11">The sequence shown here is derived from an EMBL/GenBank/DDBJ whole genome shotgun (WGS) entry which is preliminary data.</text>
</comment>
<dbReference type="Pfam" id="PF00501">
    <property type="entry name" value="AMP-binding"/>
    <property type="match status" value="1"/>
</dbReference>
<feature type="binding site" evidence="6">
    <location>
        <position position="525"/>
    </location>
    <ligand>
        <name>ATP</name>
        <dbReference type="ChEBI" id="CHEBI:30616"/>
    </ligand>
</feature>
<dbReference type="GO" id="GO:0003987">
    <property type="term" value="F:acetate-CoA ligase activity"/>
    <property type="evidence" value="ECO:0007669"/>
    <property type="project" value="UniProtKB-EC"/>
</dbReference>
<sequence length="679" mass="73136">MTASATPSEQDRTAQPGAAQGACSQAPAASADAPAARTFPPSPEFARAARADASLYEAAAEDRLGFWAEQARALSWDREPEQTLDWSEAPRARWFADGTLNVAFNCVDRHVEAGHGAQTALLAEYEDGSGASFTYAQVQEEISRMANVLEGLGVATGDRVAIYLPMIPEAVFAMLACARIGAPHSVVFGGFSADALRSRIEDAEAKVVITADGQFRRGKAMGLKGAVDAALAGGAPSVTHVLVVRRTGGEVEWTEGRDIWWHEARESASAEHAPVMVEAEHPLFILYTSGTTGKPKGIVHTSGGYLTQAAFTHRTVFDVRPDSDVYWCTADVGWVTGHSYVVYGPMANRTTQVIYEGTPDTPHQGRWWEIVQKHGVTIFYSSPTAIRTAMKWGEEIPGRFDLSSLRLLGSVGESINPEAWLWYHRVIGGGRCPIVDTWWQTETGAIMISPLPGVTALKPGSAQVPLPGISADVVNDAGEPVADGQSGYLVLSEPWPSMLRGIWGDDQRFRDTYWSRFPGRYFAGDGAKKDEDGDIWLLGRVDDVMNVSGHRLSTTEIESALVSHEWVAEAAVVGADDETTGQAVVAFVILRSGAADAVEEAGGEESAAQTLRAHVGREIGPIAKPRKVLLVSELPKTRSGKIMRRLLRDVAENREVGDTQTLADSSVMDLIQKGLTGRG</sequence>
<feature type="binding site" evidence="6">
    <location>
        <begin position="216"/>
        <end position="219"/>
    </location>
    <ligand>
        <name>CoA</name>
        <dbReference type="ChEBI" id="CHEBI:57287"/>
    </ligand>
</feature>
<feature type="binding site" evidence="6">
    <location>
        <position position="336"/>
    </location>
    <ligand>
        <name>CoA</name>
        <dbReference type="ChEBI" id="CHEBI:57287"/>
    </ligand>
</feature>
<comment type="function">
    <text evidence="6">Catalyzes the conversion of acetate into acetyl-CoA (AcCoA), an essential intermediate at the junction of anabolic and catabolic pathways. AcsA undergoes a two-step reaction. In the first half reaction, AcsA combines acetate with ATP to form acetyl-adenylate (AcAMP) intermediate. In the second half reaction, it can then transfer the acetyl group from AcAMP to the sulfhydryl group of CoA, forming the product AcCoA.</text>
</comment>
<feature type="binding site" evidence="6">
    <location>
        <begin position="436"/>
        <end position="441"/>
    </location>
    <ligand>
        <name>ATP</name>
        <dbReference type="ChEBI" id="CHEBI:30616"/>
    </ligand>
</feature>
<dbReference type="InterPro" id="IPR045851">
    <property type="entry name" value="AMP-bd_C_sf"/>
</dbReference>
<feature type="binding site" evidence="6">
    <location>
        <position position="562"/>
    </location>
    <ligand>
        <name>Mg(2+)</name>
        <dbReference type="ChEBI" id="CHEBI:18420"/>
    </ligand>
</feature>
<dbReference type="InterPro" id="IPR011904">
    <property type="entry name" value="Ac_CoA_lig"/>
</dbReference>
<dbReference type="HAMAP" id="MF_01123">
    <property type="entry name" value="Ac_CoA_synth"/>
    <property type="match status" value="1"/>
</dbReference>
<feature type="binding site" evidence="6">
    <location>
        <position position="551"/>
    </location>
    <ligand>
        <name>ATP</name>
        <dbReference type="ChEBI" id="CHEBI:30616"/>
    </ligand>
</feature>
<keyword evidence="2 6" id="KW-0436">Ligase</keyword>
<feature type="compositionally biased region" description="Low complexity" evidence="7">
    <location>
        <begin position="14"/>
        <end position="36"/>
    </location>
</feature>
<dbReference type="NCBIfam" id="TIGR02188">
    <property type="entry name" value="Ac_CoA_lig_AcsA"/>
    <property type="match status" value="1"/>
</dbReference>
<evidence type="ECO:0000256" key="7">
    <source>
        <dbReference type="SAM" id="MobiDB-lite"/>
    </source>
</evidence>
<feature type="domain" description="Acetyl-coenzyme A synthetase N-terminal" evidence="10">
    <location>
        <begin position="54"/>
        <end position="106"/>
    </location>
</feature>
<dbReference type="Proteomes" id="UP001203761">
    <property type="component" value="Unassembled WGS sequence"/>
</dbReference>
<dbReference type="PANTHER" id="PTHR24095">
    <property type="entry name" value="ACETYL-COENZYME A SYNTHETASE"/>
    <property type="match status" value="1"/>
</dbReference>
<feature type="domain" description="AMP-dependent synthetase/ligase" evidence="8">
    <location>
        <begin position="114"/>
        <end position="503"/>
    </location>
</feature>
<feature type="binding site" evidence="6">
    <location>
        <position position="564"/>
    </location>
    <ligand>
        <name>Mg(2+)</name>
        <dbReference type="ChEBI" id="CHEBI:18420"/>
    </ligand>
</feature>
<dbReference type="InterPro" id="IPR042099">
    <property type="entry name" value="ANL_N_sf"/>
</dbReference>
<dbReference type="EMBL" id="JAKNCJ010000001">
    <property type="protein sequence ID" value="MCL6421854.1"/>
    <property type="molecule type" value="Genomic_DNA"/>
</dbReference>
<feature type="modified residue" description="N6-acetyllysine" evidence="6">
    <location>
        <position position="641"/>
    </location>
</feature>
<feature type="binding site" evidence="6">
    <location>
        <position position="548"/>
    </location>
    <ligand>
        <name>CoA</name>
        <dbReference type="ChEBI" id="CHEBI:57287"/>
    </ligand>
</feature>
<evidence type="ECO:0000256" key="4">
    <source>
        <dbReference type="ARBA" id="ARBA00022840"/>
    </source>
</evidence>
<evidence type="ECO:0000259" key="8">
    <source>
        <dbReference type="Pfam" id="PF00501"/>
    </source>
</evidence>
<feature type="binding site" evidence="6">
    <location>
        <position position="567"/>
    </location>
    <ligand>
        <name>Mg(2+)</name>
        <dbReference type="ChEBI" id="CHEBI:18420"/>
    </ligand>
</feature>
<evidence type="ECO:0000313" key="12">
    <source>
        <dbReference type="Proteomes" id="UP001203761"/>
    </source>
</evidence>
<evidence type="ECO:0000256" key="3">
    <source>
        <dbReference type="ARBA" id="ARBA00022741"/>
    </source>
</evidence>
<accession>A0ABT0QWL0</accession>
<evidence type="ECO:0000313" key="11">
    <source>
        <dbReference type="EMBL" id="MCL6421854.1"/>
    </source>
</evidence>
<evidence type="ECO:0000256" key="6">
    <source>
        <dbReference type="HAMAP-Rule" id="MF_01123"/>
    </source>
</evidence>
<feature type="binding site" evidence="6">
    <location>
        <position position="540"/>
    </location>
    <ligand>
        <name>ATP</name>
        <dbReference type="ChEBI" id="CHEBI:30616"/>
    </ligand>
</feature>
<comment type="caution">
    <text evidence="6">Lacks conserved residue(s) required for the propagation of feature annotation.</text>
</comment>
<name>A0ABT0QWL0_9MICO</name>
<keyword evidence="4 6" id="KW-0067">ATP-binding</keyword>
<keyword evidence="6" id="KW-0479">Metal-binding</keyword>
<dbReference type="InterPro" id="IPR020845">
    <property type="entry name" value="AMP-binding_CS"/>
</dbReference>
<keyword evidence="6" id="KW-0460">Magnesium</keyword>
<comment type="similarity">
    <text evidence="1 6">Belongs to the ATP-dependent AMP-binding enzyme family.</text>
</comment>
<keyword evidence="3 6" id="KW-0547">Nucleotide-binding</keyword>
<dbReference type="NCBIfam" id="NF001208">
    <property type="entry name" value="PRK00174.1"/>
    <property type="match status" value="1"/>
</dbReference>
<dbReference type="EC" id="6.2.1.1" evidence="6"/>
<evidence type="ECO:0000256" key="2">
    <source>
        <dbReference type="ARBA" id="ARBA00022598"/>
    </source>
</evidence>
<dbReference type="InterPro" id="IPR032387">
    <property type="entry name" value="ACAS_N"/>
</dbReference>
<dbReference type="CDD" id="cd05966">
    <property type="entry name" value="ACS"/>
    <property type="match status" value="1"/>
</dbReference>
<keyword evidence="12" id="KW-1185">Reference proteome</keyword>
<dbReference type="Pfam" id="PF16177">
    <property type="entry name" value="ACAS_N"/>
    <property type="match status" value="1"/>
</dbReference>
<dbReference type="PANTHER" id="PTHR24095:SF14">
    <property type="entry name" value="ACETYL-COENZYME A SYNTHETASE 1"/>
    <property type="match status" value="1"/>
</dbReference>
<proteinExistence type="inferred from homology"/>
<dbReference type="InterPro" id="IPR000873">
    <property type="entry name" value="AMP-dep_synth/lig_dom"/>
</dbReference>
<evidence type="ECO:0000259" key="9">
    <source>
        <dbReference type="Pfam" id="PF13193"/>
    </source>
</evidence>
<evidence type="ECO:0000256" key="5">
    <source>
        <dbReference type="ARBA" id="ARBA00022990"/>
    </source>
</evidence>
<feature type="region of interest" description="Disordered" evidence="7">
    <location>
        <begin position="1"/>
        <end position="43"/>
    </location>
</feature>
<comment type="PTM">
    <text evidence="6">Acetylated. Deacetylation by the SIR2-homolog deacetylase activates the enzyme.</text>
</comment>